<evidence type="ECO:0000313" key="11">
    <source>
        <dbReference type="EMBL" id="KAK7501939.1"/>
    </source>
</evidence>
<dbReference type="InterPro" id="IPR017452">
    <property type="entry name" value="GPCR_Rhodpsn_7TM"/>
</dbReference>
<dbReference type="SMART" id="SM01381">
    <property type="entry name" value="7TM_GPCR_Srsx"/>
    <property type="match status" value="1"/>
</dbReference>
<gene>
    <name evidence="11" type="ORF">BaRGS_00006691</name>
</gene>
<keyword evidence="12" id="KW-1185">Reference proteome</keyword>
<reference evidence="11 12" key="1">
    <citation type="journal article" date="2023" name="Sci. Data">
        <title>Genome assembly of the Korean intertidal mud-creeper Batillaria attramentaria.</title>
        <authorList>
            <person name="Patra A.K."/>
            <person name="Ho P.T."/>
            <person name="Jun S."/>
            <person name="Lee S.J."/>
            <person name="Kim Y."/>
            <person name="Won Y.J."/>
        </authorList>
    </citation>
    <scope>NUCLEOTIDE SEQUENCE [LARGE SCALE GENOMIC DNA]</scope>
    <source>
        <strain evidence="11">Wonlab-2016</strain>
    </source>
</reference>
<keyword evidence="8" id="KW-0807">Transducer</keyword>
<feature type="transmembrane region" description="Helical" evidence="9">
    <location>
        <begin position="25"/>
        <end position="47"/>
    </location>
</feature>
<evidence type="ECO:0000256" key="5">
    <source>
        <dbReference type="ARBA" id="ARBA00023040"/>
    </source>
</evidence>
<comment type="subcellular location">
    <subcellularLocation>
        <location evidence="1">Cell membrane</location>
        <topology evidence="1">Multi-pass membrane protein</topology>
    </subcellularLocation>
</comment>
<keyword evidence="5" id="KW-0297">G-protein coupled receptor</keyword>
<dbReference type="CDD" id="cd00637">
    <property type="entry name" value="7tm_classA_rhodopsin-like"/>
    <property type="match status" value="1"/>
</dbReference>
<evidence type="ECO:0000256" key="2">
    <source>
        <dbReference type="ARBA" id="ARBA00022475"/>
    </source>
</evidence>
<dbReference type="Proteomes" id="UP001519460">
    <property type="component" value="Unassembled WGS sequence"/>
</dbReference>
<feature type="transmembrane region" description="Helical" evidence="9">
    <location>
        <begin position="243"/>
        <end position="268"/>
    </location>
</feature>
<feature type="transmembrane region" description="Helical" evidence="9">
    <location>
        <begin position="98"/>
        <end position="119"/>
    </location>
</feature>
<evidence type="ECO:0000256" key="3">
    <source>
        <dbReference type="ARBA" id="ARBA00022692"/>
    </source>
</evidence>
<dbReference type="PROSITE" id="PS50262">
    <property type="entry name" value="G_PROTEIN_RECEP_F1_2"/>
    <property type="match status" value="1"/>
</dbReference>
<dbReference type="Pfam" id="PF00001">
    <property type="entry name" value="7tm_1"/>
    <property type="match status" value="1"/>
</dbReference>
<accession>A0ABD0LSI5</accession>
<evidence type="ECO:0000259" key="10">
    <source>
        <dbReference type="PROSITE" id="PS50262"/>
    </source>
</evidence>
<dbReference type="AlphaFoldDB" id="A0ABD0LSI5"/>
<keyword evidence="2" id="KW-1003">Cell membrane</keyword>
<sequence>MDTNNSTPPLFPIPAMCSSPTYWRLAQGLITVTTLLVLTSNILMMIVTVRAASTRINPYFFMSLAMSDLLMGLLVLPFDLAYAVQAETANPSHEACTFSGLLFHILQTISLFSFFALSLDRFLSIAYPLRYPTLLTQPVNVAGVVVIWSLPTVLYGVVPLTGLGQYGFKCWQSMCNLTVVDLDYLTFLMLLSVVVFLATYGLNVRIFVIAKQQSQKIAALGQRFQENSGQDLRLRSSVKAVRSIVLALGLFTLCWGPYYSALFSFVLFGAMVTPGTEFGLLWMAISNSFMNFFVFLATYKSFRMHFLRIMGRRNRVESLGTSDTLPDN</sequence>
<keyword evidence="3 9" id="KW-0812">Transmembrane</keyword>
<feature type="domain" description="G-protein coupled receptors family 1 profile" evidence="10">
    <location>
        <begin position="40"/>
        <end position="295"/>
    </location>
</feature>
<keyword evidence="7" id="KW-0675">Receptor</keyword>
<feature type="transmembrane region" description="Helical" evidence="9">
    <location>
        <begin position="184"/>
        <end position="208"/>
    </location>
</feature>
<dbReference type="PANTHER" id="PTHR24249">
    <property type="entry name" value="HISTAMINE RECEPTOR-RELATED G-PROTEIN COUPLED RECEPTOR"/>
    <property type="match status" value="1"/>
</dbReference>
<dbReference type="EMBL" id="JACVVK020000028">
    <property type="protein sequence ID" value="KAK7501939.1"/>
    <property type="molecule type" value="Genomic_DNA"/>
</dbReference>
<dbReference type="InterPro" id="IPR050569">
    <property type="entry name" value="TAAR"/>
</dbReference>
<evidence type="ECO:0000256" key="9">
    <source>
        <dbReference type="SAM" id="Phobius"/>
    </source>
</evidence>
<evidence type="ECO:0000313" key="12">
    <source>
        <dbReference type="Proteomes" id="UP001519460"/>
    </source>
</evidence>
<evidence type="ECO:0000256" key="8">
    <source>
        <dbReference type="ARBA" id="ARBA00023224"/>
    </source>
</evidence>
<dbReference type="InterPro" id="IPR000276">
    <property type="entry name" value="GPCR_Rhodpsn"/>
</dbReference>
<dbReference type="GO" id="GO:0005886">
    <property type="term" value="C:plasma membrane"/>
    <property type="evidence" value="ECO:0007669"/>
    <property type="project" value="UniProtKB-SubCell"/>
</dbReference>
<protein>
    <recommendedName>
        <fullName evidence="10">G-protein coupled receptors family 1 profile domain-containing protein</fullName>
    </recommendedName>
</protein>
<dbReference type="PRINTS" id="PR00237">
    <property type="entry name" value="GPCRRHODOPSN"/>
</dbReference>
<evidence type="ECO:0000256" key="7">
    <source>
        <dbReference type="ARBA" id="ARBA00023170"/>
    </source>
</evidence>
<dbReference type="PANTHER" id="PTHR24249:SF372">
    <property type="entry name" value="G-PROTEIN COUPLED RECEPTORS FAMILY 1 PROFILE DOMAIN-CONTAINING PROTEIN"/>
    <property type="match status" value="1"/>
</dbReference>
<dbReference type="Gene3D" id="1.20.1070.10">
    <property type="entry name" value="Rhodopsin 7-helix transmembrane proteins"/>
    <property type="match status" value="1"/>
</dbReference>
<dbReference type="GO" id="GO:0004930">
    <property type="term" value="F:G protein-coupled receptor activity"/>
    <property type="evidence" value="ECO:0007669"/>
    <property type="project" value="UniProtKB-KW"/>
</dbReference>
<evidence type="ECO:0000256" key="6">
    <source>
        <dbReference type="ARBA" id="ARBA00023136"/>
    </source>
</evidence>
<feature type="transmembrane region" description="Helical" evidence="9">
    <location>
        <begin position="139"/>
        <end position="158"/>
    </location>
</feature>
<proteinExistence type="predicted"/>
<feature type="transmembrane region" description="Helical" evidence="9">
    <location>
        <begin position="59"/>
        <end position="78"/>
    </location>
</feature>
<name>A0ABD0LSI5_9CAEN</name>
<evidence type="ECO:0000256" key="1">
    <source>
        <dbReference type="ARBA" id="ARBA00004651"/>
    </source>
</evidence>
<keyword evidence="6 9" id="KW-0472">Membrane</keyword>
<comment type="caution">
    <text evidence="11">The sequence shown here is derived from an EMBL/GenBank/DDBJ whole genome shotgun (WGS) entry which is preliminary data.</text>
</comment>
<organism evidence="11 12">
    <name type="scientific">Batillaria attramentaria</name>
    <dbReference type="NCBI Taxonomy" id="370345"/>
    <lineage>
        <taxon>Eukaryota</taxon>
        <taxon>Metazoa</taxon>
        <taxon>Spiralia</taxon>
        <taxon>Lophotrochozoa</taxon>
        <taxon>Mollusca</taxon>
        <taxon>Gastropoda</taxon>
        <taxon>Caenogastropoda</taxon>
        <taxon>Sorbeoconcha</taxon>
        <taxon>Cerithioidea</taxon>
        <taxon>Batillariidae</taxon>
        <taxon>Batillaria</taxon>
    </lineage>
</organism>
<dbReference type="SUPFAM" id="SSF81321">
    <property type="entry name" value="Family A G protein-coupled receptor-like"/>
    <property type="match status" value="1"/>
</dbReference>
<feature type="transmembrane region" description="Helical" evidence="9">
    <location>
        <begin position="280"/>
        <end position="302"/>
    </location>
</feature>
<evidence type="ECO:0000256" key="4">
    <source>
        <dbReference type="ARBA" id="ARBA00022989"/>
    </source>
</evidence>
<keyword evidence="4 9" id="KW-1133">Transmembrane helix</keyword>